<dbReference type="RefSeq" id="WP_109870471.1">
    <property type="nucleotide sequence ID" value="NZ_QGNA01000002.1"/>
</dbReference>
<feature type="chain" id="PRO_5016303481" evidence="1">
    <location>
        <begin position="23"/>
        <end position="202"/>
    </location>
</feature>
<protein>
    <submittedName>
        <fullName evidence="2">Uncharacterized protein</fullName>
    </submittedName>
</protein>
<reference evidence="3" key="1">
    <citation type="submission" date="2018-05" db="EMBL/GenBank/DDBJ databases">
        <authorList>
            <person name="Du Z."/>
            <person name="Wang X."/>
        </authorList>
    </citation>
    <scope>NUCLEOTIDE SEQUENCE [LARGE SCALE GENOMIC DNA]</scope>
    <source>
        <strain evidence="3">CQN31</strain>
    </source>
</reference>
<accession>A0A317FFM8</accession>
<evidence type="ECO:0000256" key="1">
    <source>
        <dbReference type="SAM" id="SignalP"/>
    </source>
</evidence>
<sequence>MLLRRALFGLALLPLLDDRALAAPADLAFKVIREGREVGTHRVTFRDDGGLLRARSQVRIAITLAGFTVFRYSHETEEAWQGERLVGLASRLDRNGRQSGCEVRAEGDGLRLRGSAGDVLLPAAAAPLTWWRAASFAPGVPLFDPREGRPVEPRLERRPEAGGQRVTLVGGEGAVILYDGRGAWVGFETTGEDGSAIRYARG</sequence>
<gene>
    <name evidence="2" type="ORF">DFH01_11005</name>
</gene>
<dbReference type="Pfam" id="PF19630">
    <property type="entry name" value="DUF6134"/>
    <property type="match status" value="1"/>
</dbReference>
<keyword evidence="3" id="KW-1185">Reference proteome</keyword>
<proteinExistence type="predicted"/>
<dbReference type="AlphaFoldDB" id="A0A317FFM8"/>
<keyword evidence="1" id="KW-0732">Signal</keyword>
<dbReference type="EMBL" id="QGNA01000002">
    <property type="protein sequence ID" value="PWS37363.1"/>
    <property type="molecule type" value="Genomic_DNA"/>
</dbReference>
<dbReference type="InterPro" id="IPR045767">
    <property type="entry name" value="DUF6134"/>
</dbReference>
<feature type="signal peptide" evidence="1">
    <location>
        <begin position="1"/>
        <end position="22"/>
    </location>
</feature>
<evidence type="ECO:0000313" key="3">
    <source>
        <dbReference type="Proteomes" id="UP000245765"/>
    </source>
</evidence>
<dbReference type="Proteomes" id="UP000245765">
    <property type="component" value="Unassembled WGS sequence"/>
</dbReference>
<name>A0A317FFM8_9PROT</name>
<comment type="caution">
    <text evidence="2">The sequence shown here is derived from an EMBL/GenBank/DDBJ whole genome shotgun (WGS) entry which is preliminary data.</text>
</comment>
<dbReference type="OrthoDB" id="6086999at2"/>
<evidence type="ECO:0000313" key="2">
    <source>
        <dbReference type="EMBL" id="PWS37363.1"/>
    </source>
</evidence>
<organism evidence="2 3">
    <name type="scientific">Falsiroseomonas bella</name>
    <dbReference type="NCBI Taxonomy" id="2184016"/>
    <lineage>
        <taxon>Bacteria</taxon>
        <taxon>Pseudomonadati</taxon>
        <taxon>Pseudomonadota</taxon>
        <taxon>Alphaproteobacteria</taxon>
        <taxon>Acetobacterales</taxon>
        <taxon>Roseomonadaceae</taxon>
        <taxon>Falsiroseomonas</taxon>
    </lineage>
</organism>